<dbReference type="AlphaFoldDB" id="A0A6A5YJ31"/>
<name>A0A6A5YJ31_9PLEO</name>
<evidence type="ECO:0000313" key="1">
    <source>
        <dbReference type="EMBL" id="KAF2106211.1"/>
    </source>
</evidence>
<accession>A0A6A5YJ31</accession>
<gene>
    <name evidence="1" type="ORF">BDV96DRAFT_607578</name>
</gene>
<evidence type="ECO:0000313" key="2">
    <source>
        <dbReference type="Proteomes" id="UP000799770"/>
    </source>
</evidence>
<dbReference type="Proteomes" id="UP000799770">
    <property type="component" value="Unassembled WGS sequence"/>
</dbReference>
<protein>
    <submittedName>
        <fullName evidence="1">Uncharacterized protein</fullName>
    </submittedName>
</protein>
<organism evidence="1 2">
    <name type="scientific">Lophiotrema nucula</name>
    <dbReference type="NCBI Taxonomy" id="690887"/>
    <lineage>
        <taxon>Eukaryota</taxon>
        <taxon>Fungi</taxon>
        <taxon>Dikarya</taxon>
        <taxon>Ascomycota</taxon>
        <taxon>Pezizomycotina</taxon>
        <taxon>Dothideomycetes</taxon>
        <taxon>Pleosporomycetidae</taxon>
        <taxon>Pleosporales</taxon>
        <taxon>Lophiotremataceae</taxon>
        <taxon>Lophiotrema</taxon>
    </lineage>
</organism>
<dbReference type="EMBL" id="ML977365">
    <property type="protein sequence ID" value="KAF2106211.1"/>
    <property type="molecule type" value="Genomic_DNA"/>
</dbReference>
<reference evidence="1" key="1">
    <citation type="journal article" date="2020" name="Stud. Mycol.">
        <title>101 Dothideomycetes genomes: a test case for predicting lifestyles and emergence of pathogens.</title>
        <authorList>
            <person name="Haridas S."/>
            <person name="Albert R."/>
            <person name="Binder M."/>
            <person name="Bloem J."/>
            <person name="Labutti K."/>
            <person name="Salamov A."/>
            <person name="Andreopoulos B."/>
            <person name="Baker S."/>
            <person name="Barry K."/>
            <person name="Bills G."/>
            <person name="Bluhm B."/>
            <person name="Cannon C."/>
            <person name="Castanera R."/>
            <person name="Culley D."/>
            <person name="Daum C."/>
            <person name="Ezra D."/>
            <person name="Gonzalez J."/>
            <person name="Henrissat B."/>
            <person name="Kuo A."/>
            <person name="Liang C."/>
            <person name="Lipzen A."/>
            <person name="Lutzoni F."/>
            <person name="Magnuson J."/>
            <person name="Mondo S."/>
            <person name="Nolan M."/>
            <person name="Ohm R."/>
            <person name="Pangilinan J."/>
            <person name="Park H.-J."/>
            <person name="Ramirez L."/>
            <person name="Alfaro M."/>
            <person name="Sun H."/>
            <person name="Tritt A."/>
            <person name="Yoshinaga Y."/>
            <person name="Zwiers L.-H."/>
            <person name="Turgeon B."/>
            <person name="Goodwin S."/>
            <person name="Spatafora J."/>
            <person name="Crous P."/>
            <person name="Grigoriev I."/>
        </authorList>
    </citation>
    <scope>NUCLEOTIDE SEQUENCE</scope>
    <source>
        <strain evidence="1">CBS 627.86</strain>
    </source>
</reference>
<keyword evidence="2" id="KW-1185">Reference proteome</keyword>
<proteinExistence type="predicted"/>
<sequence>MCYNIEKCSLLPKSGCLAPTQPTLDLSVIGEDDVLSLVESMLAAGLLENASSAIHSAKVFYLLSLHMFASCSIWLFSRQLLPAPLGLIVNLGLDLAWAEMLEERGWRSTKIRLSVLDSGTDWQDAEARGASILGQIEITCADPRGSLNDFLKNESSSEGSSLALPHTLRPYGISKLLLRPGSDIHDLGGHLRSDRNRIMASMMGMDGVSGTGTLLAVVLCERSRQSLGVAYVSRFDSQSPSPSQALDGHPQMQLCHIAGVVWSSDGSRHLRCIKRGMMHDRKIGLPGQGTLTRCRVTKNLNSNGNGKAPPNSSTGALTAWLRMEPYRPNPSNPKVHVHGVLKASRRGRARELYRSAGLVFDSIMVVDMSDALPGSYPLARKGGTIGCCQKRCTSSSNRSRSTLSTEADVRERCIRLRCTIVVLGERAMLDAMPRRLSQPAVSSPQLAREQFSMRRLPIDAAKMNLGAPAPTSQAGGAAHERRYMACVPGDKPCQLNHHDDANRLVRRLLAWLRRRVEALSTSRTGLVDSDVSTRCGRGCDARVHCRHAALSDMEDRGLRKAEKLFSHTNIKIDLASMSLASTGRFRPPGRADFEVPNTSAFLRVEIAKGIPTAQAETLMGS</sequence>